<name>A0A7T8KCS5_CALRO</name>
<evidence type="ECO:0000313" key="1">
    <source>
        <dbReference type="EMBL" id="QQP53484.1"/>
    </source>
</evidence>
<feature type="non-terminal residue" evidence="1">
    <location>
        <position position="56"/>
    </location>
</feature>
<feature type="non-terminal residue" evidence="1">
    <location>
        <position position="1"/>
    </location>
</feature>
<accession>A0A7T8KCS5</accession>
<dbReference type="Proteomes" id="UP000595437">
    <property type="component" value="Chromosome 4"/>
</dbReference>
<dbReference type="AlphaFoldDB" id="A0A7T8KCS5"/>
<sequence length="56" mass="6137">ILNYGLLGSSLLDNISLRSFTRRTSPGYNRSLMLRIPTVLRIPTGLDPQGTLGIHA</sequence>
<organism evidence="1 2">
    <name type="scientific">Caligus rogercresseyi</name>
    <name type="common">Sea louse</name>
    <dbReference type="NCBI Taxonomy" id="217165"/>
    <lineage>
        <taxon>Eukaryota</taxon>
        <taxon>Metazoa</taxon>
        <taxon>Ecdysozoa</taxon>
        <taxon>Arthropoda</taxon>
        <taxon>Crustacea</taxon>
        <taxon>Multicrustacea</taxon>
        <taxon>Hexanauplia</taxon>
        <taxon>Copepoda</taxon>
        <taxon>Siphonostomatoida</taxon>
        <taxon>Caligidae</taxon>
        <taxon>Caligus</taxon>
    </lineage>
</organism>
<gene>
    <name evidence="1" type="ORF">FKW44_005986</name>
</gene>
<evidence type="ECO:0000313" key="2">
    <source>
        <dbReference type="Proteomes" id="UP000595437"/>
    </source>
</evidence>
<dbReference type="EMBL" id="CP045893">
    <property type="protein sequence ID" value="QQP53484.1"/>
    <property type="molecule type" value="Genomic_DNA"/>
</dbReference>
<keyword evidence="2" id="KW-1185">Reference proteome</keyword>
<proteinExistence type="predicted"/>
<protein>
    <submittedName>
        <fullName evidence="1">Uncharacterized protein</fullName>
    </submittedName>
</protein>
<reference evidence="2" key="1">
    <citation type="submission" date="2021-01" db="EMBL/GenBank/DDBJ databases">
        <title>Caligus Genome Assembly.</title>
        <authorList>
            <person name="Gallardo-Escarate C."/>
        </authorList>
    </citation>
    <scope>NUCLEOTIDE SEQUENCE [LARGE SCALE GENOMIC DNA]</scope>
</reference>